<evidence type="ECO:0000313" key="2">
    <source>
        <dbReference type="Proteomes" id="UP000240830"/>
    </source>
</evidence>
<dbReference type="AlphaFoldDB" id="A0A2H9TLA4"/>
<reference evidence="1 2" key="1">
    <citation type="submission" date="2016-10" db="EMBL/GenBank/DDBJ databases">
        <title>The genome of Paramicrosporidium saccamoebae is the missing link in understanding Cryptomycota and Microsporidia evolution.</title>
        <authorList>
            <person name="Quandt C.A."/>
            <person name="Beaudet D."/>
            <person name="Corsaro D."/>
            <person name="Michel R."/>
            <person name="Corradi N."/>
            <person name="James T."/>
        </authorList>
    </citation>
    <scope>NUCLEOTIDE SEQUENCE [LARGE SCALE GENOMIC DNA]</scope>
    <source>
        <strain evidence="1 2">KSL3</strain>
    </source>
</reference>
<organism evidence="1 2">
    <name type="scientific">Paramicrosporidium saccamoebae</name>
    <dbReference type="NCBI Taxonomy" id="1246581"/>
    <lineage>
        <taxon>Eukaryota</taxon>
        <taxon>Fungi</taxon>
        <taxon>Fungi incertae sedis</taxon>
        <taxon>Cryptomycota</taxon>
        <taxon>Cryptomycota incertae sedis</taxon>
        <taxon>Paramicrosporidium</taxon>
    </lineage>
</organism>
<proteinExistence type="predicted"/>
<keyword evidence="2" id="KW-1185">Reference proteome</keyword>
<evidence type="ECO:0000313" key="1">
    <source>
        <dbReference type="EMBL" id="PJF18514.1"/>
    </source>
</evidence>
<gene>
    <name evidence="1" type="ORF">PSACC_01648</name>
</gene>
<dbReference type="EMBL" id="MTSL01000117">
    <property type="protein sequence ID" value="PJF18514.1"/>
    <property type="molecule type" value="Genomic_DNA"/>
</dbReference>
<dbReference type="Proteomes" id="UP000240830">
    <property type="component" value="Unassembled WGS sequence"/>
</dbReference>
<protein>
    <submittedName>
        <fullName evidence="1">Uncharacterized protein</fullName>
    </submittedName>
</protein>
<comment type="caution">
    <text evidence="1">The sequence shown here is derived from an EMBL/GenBank/DDBJ whole genome shotgun (WGS) entry which is preliminary data.</text>
</comment>
<sequence>MTISEGGSFGRSAVMIRGLRDSKAAHENALVYPPDYARYLIGKTSGWLLTRRCHRFHAKEHSARFGKVGDGCGSMERVQSGQLRFLRLPPLQGVLLCPPHCPALPVAFPAHVLASSALHHDFSSLQQHTRRSLCFLFGAVQQVLARSPLLQSNVVRLRGHLHS</sequence>
<name>A0A2H9TLA4_9FUNG</name>
<accession>A0A2H9TLA4</accession>